<feature type="transmembrane region" description="Helical" evidence="6">
    <location>
        <begin position="282"/>
        <end position="300"/>
    </location>
</feature>
<feature type="transmembrane region" description="Helical" evidence="6">
    <location>
        <begin position="245"/>
        <end position="270"/>
    </location>
</feature>
<dbReference type="PANTHER" id="PTHR11360:SF290">
    <property type="entry name" value="MONOCARBOXYLATE MFS PERMEASE"/>
    <property type="match status" value="1"/>
</dbReference>
<dbReference type="InterPro" id="IPR050327">
    <property type="entry name" value="Proton-linked_MCT"/>
</dbReference>
<reference evidence="8 10" key="1">
    <citation type="journal article" date="2018" name="Elife">
        <title>Discovery and characterization of a prevalent human gut bacterial enzyme sufficient for the inactivation of a family of plant toxins.</title>
        <authorList>
            <person name="Koppel N."/>
            <person name="Bisanz J.E."/>
            <person name="Pandelia M.E."/>
            <person name="Turnbaugh P.J."/>
            <person name="Balskus E.P."/>
        </authorList>
    </citation>
    <scope>NUCLEOTIDE SEQUENCE [LARGE SCALE GENOMIC DNA]</scope>
    <source>
        <strain evidence="8 10">DSM 16107</strain>
    </source>
</reference>
<evidence type="ECO:0000256" key="3">
    <source>
        <dbReference type="ARBA" id="ARBA00022989"/>
    </source>
</evidence>
<reference evidence="9" key="3">
    <citation type="journal article" date="2019" name="Microbiol. Resour. Announc.">
        <title>Draft Genome Sequences of Type Strains of Gordonibacter faecihominis, Paraeggerthella hongkongensis, Parvibacter caecicola,Slackia equolifaciens, Slackia faecicanis, and Slackia isoflavoniconvertens.</title>
        <authorList>
            <person name="Danylec N."/>
            <person name="Stoll D.A."/>
            <person name="Dotsch A."/>
            <person name="Huch M."/>
        </authorList>
    </citation>
    <scope>NUCLEOTIDE SEQUENCE</scope>
    <source>
        <strain evidence="9">DSM 16107</strain>
    </source>
</reference>
<name>A0A3N0J059_9ACTN</name>
<gene>
    <name evidence="8" type="ORF">C1876_00255</name>
    <name evidence="9" type="ORF">DMP09_03935</name>
</gene>
<feature type="transmembrane region" description="Helical" evidence="6">
    <location>
        <begin position="499"/>
        <end position="520"/>
    </location>
</feature>
<evidence type="ECO:0000313" key="11">
    <source>
        <dbReference type="Proteomes" id="UP000270112"/>
    </source>
</evidence>
<dbReference type="PANTHER" id="PTHR11360">
    <property type="entry name" value="MONOCARBOXYLATE TRANSPORTER"/>
    <property type="match status" value="1"/>
</dbReference>
<evidence type="ECO:0000256" key="4">
    <source>
        <dbReference type="ARBA" id="ARBA00023136"/>
    </source>
</evidence>
<dbReference type="GO" id="GO:0022857">
    <property type="term" value="F:transmembrane transporter activity"/>
    <property type="evidence" value="ECO:0007669"/>
    <property type="project" value="InterPro"/>
</dbReference>
<feature type="transmembrane region" description="Helical" evidence="6">
    <location>
        <begin position="412"/>
        <end position="431"/>
    </location>
</feature>
<dbReference type="AlphaFoldDB" id="A0A3N0J059"/>
<keyword evidence="10" id="KW-1185">Reference proteome</keyword>
<keyword evidence="3 6" id="KW-1133">Transmembrane helix</keyword>
<dbReference type="InterPro" id="IPR020846">
    <property type="entry name" value="MFS_dom"/>
</dbReference>
<feature type="transmembrane region" description="Helical" evidence="6">
    <location>
        <begin position="382"/>
        <end position="400"/>
    </location>
</feature>
<dbReference type="Proteomes" id="UP000270112">
    <property type="component" value="Unassembled WGS sequence"/>
</dbReference>
<feature type="transmembrane region" description="Helical" evidence="6">
    <location>
        <begin position="346"/>
        <end position="370"/>
    </location>
</feature>
<organism evidence="9 11">
    <name type="scientific">Eggerthella sinensis</name>
    <dbReference type="NCBI Taxonomy" id="242230"/>
    <lineage>
        <taxon>Bacteria</taxon>
        <taxon>Bacillati</taxon>
        <taxon>Actinomycetota</taxon>
        <taxon>Coriobacteriia</taxon>
        <taxon>Eggerthellales</taxon>
        <taxon>Eggerthellaceae</taxon>
        <taxon>Eggerthella</taxon>
    </lineage>
</organism>
<keyword evidence="2 6" id="KW-0812">Transmembrane</keyword>
<evidence type="ECO:0000313" key="8">
    <source>
        <dbReference type="EMBL" id="RDB71771.1"/>
    </source>
</evidence>
<dbReference type="InterPro" id="IPR011701">
    <property type="entry name" value="MFS"/>
</dbReference>
<feature type="transmembrane region" description="Helical" evidence="6">
    <location>
        <begin position="437"/>
        <end position="462"/>
    </location>
</feature>
<feature type="region of interest" description="Disordered" evidence="5">
    <location>
        <begin position="70"/>
        <end position="90"/>
    </location>
</feature>
<dbReference type="EMBL" id="QICC01000009">
    <property type="protein sequence ID" value="RNM42623.1"/>
    <property type="molecule type" value="Genomic_DNA"/>
</dbReference>
<keyword evidence="4 6" id="KW-0472">Membrane</keyword>
<feature type="transmembrane region" description="Helical" evidence="6">
    <location>
        <begin position="474"/>
        <end position="493"/>
    </location>
</feature>
<dbReference type="InterPro" id="IPR036259">
    <property type="entry name" value="MFS_trans_sf"/>
</dbReference>
<accession>A0A3N0J059</accession>
<feature type="transmembrane region" description="Helical" evidence="6">
    <location>
        <begin position="211"/>
        <end position="233"/>
    </location>
</feature>
<evidence type="ECO:0000256" key="5">
    <source>
        <dbReference type="SAM" id="MobiDB-lite"/>
    </source>
</evidence>
<feature type="transmembrane region" description="Helical" evidence="6">
    <location>
        <begin position="187"/>
        <end position="205"/>
    </location>
</feature>
<proteinExistence type="predicted"/>
<feature type="transmembrane region" description="Helical" evidence="6">
    <location>
        <begin position="114"/>
        <end position="138"/>
    </location>
</feature>
<protein>
    <recommendedName>
        <fullName evidence="7">Major facilitator superfamily (MFS) profile domain-containing protein</fullName>
    </recommendedName>
</protein>
<evidence type="ECO:0000256" key="6">
    <source>
        <dbReference type="SAM" id="Phobius"/>
    </source>
</evidence>
<comment type="caution">
    <text evidence="9">The sequence shown here is derived from an EMBL/GenBank/DDBJ whole genome shotgun (WGS) entry which is preliminary data.</text>
</comment>
<evidence type="ECO:0000313" key="9">
    <source>
        <dbReference type="EMBL" id="RNM42623.1"/>
    </source>
</evidence>
<evidence type="ECO:0000313" key="10">
    <source>
        <dbReference type="Proteomes" id="UP000253817"/>
    </source>
</evidence>
<dbReference type="PROSITE" id="PS50850">
    <property type="entry name" value="MFS"/>
    <property type="match status" value="1"/>
</dbReference>
<evidence type="ECO:0000256" key="1">
    <source>
        <dbReference type="ARBA" id="ARBA00004651"/>
    </source>
</evidence>
<feature type="transmembrane region" description="Helical" evidence="6">
    <location>
        <begin position="150"/>
        <end position="167"/>
    </location>
</feature>
<feature type="domain" description="Major facilitator superfamily (MFS) profile" evidence="7">
    <location>
        <begin position="119"/>
        <end position="525"/>
    </location>
</feature>
<dbReference type="Gene3D" id="1.20.1250.20">
    <property type="entry name" value="MFS general substrate transporter like domains"/>
    <property type="match status" value="2"/>
</dbReference>
<comment type="subcellular location">
    <subcellularLocation>
        <location evidence="1">Cell membrane</location>
        <topology evidence="1">Multi-pass membrane protein</topology>
    </subcellularLocation>
</comment>
<dbReference type="GO" id="GO:0005886">
    <property type="term" value="C:plasma membrane"/>
    <property type="evidence" value="ECO:0007669"/>
    <property type="project" value="UniProtKB-SubCell"/>
</dbReference>
<dbReference type="SUPFAM" id="SSF103473">
    <property type="entry name" value="MFS general substrate transporter"/>
    <property type="match status" value="1"/>
</dbReference>
<sequence length="529" mass="55659">MVTLLFRSRVSATSVFVPYRRMFLYFPGRDAVGPSCGPGIELRANRSDEGGVAPDFTLRPRPIRRLACVRPRSSRTRKTNPRDGGGMSISRACRGRCTRMRTPIKEELMEKKSFFGWPLAIVLGLMYFMSSGFVLATAQIVNPMMLQDPSMGLTGTVLGAGFSLFVLMQGLPSPIVGQLVAKKGAKFTMALGGVIMLVAALAMIFLVKSAILYFIIFGVILSVSTIMVGQISVQSTIGQWFVAKRGVAMAVTMGIGGLASFVAPLVVNSIIGASGGAWQSGWYLIAVFAVISIPLALFVVKNKPADVNQVPDGSAPDASAEGAKKPLKVYKNTGTVEYRQAIRSPFFWLIAVGGAGGFCAFSLATSQGVIHFSALGFDTGTIVGAAAAMGIASIIGKLVIGLLSDTIEPIRIIGAALVIIVIGILSAAFATNAAMIYVYYICTGLGFGSIATNLPTTVANYFGLAAYPKNLSTTMLTTTIISSIIPVMAGALYDATGLATTAFFVTAGIVAVCAICAFLVRIPKKANRA</sequence>
<reference evidence="11" key="2">
    <citation type="submission" date="2018-05" db="EMBL/GenBank/DDBJ databases">
        <title>Genome Sequencing of selected type strains of the family Eggerthellaceae.</title>
        <authorList>
            <person name="Danylec N."/>
            <person name="Stoll D.A."/>
            <person name="Doetsch A."/>
            <person name="Huch M."/>
        </authorList>
    </citation>
    <scope>NUCLEOTIDE SEQUENCE [LARGE SCALE GENOMIC DNA]</scope>
    <source>
        <strain evidence="11">DSM 16107</strain>
    </source>
</reference>
<dbReference type="EMBL" id="PPTT01000001">
    <property type="protein sequence ID" value="RDB71771.1"/>
    <property type="molecule type" value="Genomic_DNA"/>
</dbReference>
<dbReference type="Proteomes" id="UP000253817">
    <property type="component" value="Unassembled WGS sequence"/>
</dbReference>
<dbReference type="Pfam" id="PF07690">
    <property type="entry name" value="MFS_1"/>
    <property type="match status" value="1"/>
</dbReference>
<evidence type="ECO:0000259" key="7">
    <source>
        <dbReference type="PROSITE" id="PS50850"/>
    </source>
</evidence>
<evidence type="ECO:0000256" key="2">
    <source>
        <dbReference type="ARBA" id="ARBA00022692"/>
    </source>
</evidence>